<dbReference type="RefSeq" id="WP_217983355.1">
    <property type="nucleotide sequence ID" value="NZ_MTBC01000003.1"/>
</dbReference>
<comment type="caution">
    <text evidence="10">Lacks conserved residue(s) required for the propagation of feature annotation.</text>
</comment>
<comment type="caution">
    <text evidence="14">The sequence shown here is derived from an EMBL/GenBank/DDBJ whole genome shotgun (WGS) entry which is preliminary data.</text>
</comment>
<dbReference type="Proteomes" id="UP000191680">
    <property type="component" value="Unassembled WGS sequence"/>
</dbReference>
<dbReference type="AlphaFoldDB" id="A0A1V6LT91"/>
<feature type="binding site" evidence="10">
    <location>
        <begin position="13"/>
        <end position="18"/>
    </location>
    <ligand>
        <name>substrate</name>
    </ligand>
</feature>
<evidence type="ECO:0000256" key="6">
    <source>
        <dbReference type="ARBA" id="ARBA00022777"/>
    </source>
</evidence>
<dbReference type="Pfam" id="PF01202">
    <property type="entry name" value="SKI"/>
    <property type="match status" value="1"/>
</dbReference>
<feature type="site" description="Interaction with substrate tRNA" evidence="10">
    <location>
        <position position="102"/>
    </location>
</feature>
<accession>A0A1V6LT91</accession>
<dbReference type="Pfam" id="PF01715">
    <property type="entry name" value="IPPT"/>
    <property type="match status" value="1"/>
</dbReference>
<keyword evidence="4 10" id="KW-0808">Transferase</keyword>
<keyword evidence="7 10" id="KW-0067">ATP-binding</keyword>
<evidence type="ECO:0000256" key="1">
    <source>
        <dbReference type="ARBA" id="ARBA00003213"/>
    </source>
</evidence>
<dbReference type="Gene3D" id="3.40.50.300">
    <property type="entry name" value="P-loop containing nucleotide triphosphate hydrolases"/>
    <property type="match status" value="2"/>
</dbReference>
<sequence>MSNKTVIAVVGPTAIGKTKMAITLARHFNTEILSADSRQFFKEMEIGTAVPSKEELKQAPHHFIQHKSIHEPYSVGDFERDALELLGKLFQQKDIVILVGGSGLYVDAVLYGLDSFPDVQPEIRAKLNRELEQDGIGGLQQQLKKLDPTYYDKVDLENPHRIIRALEVCISSGKPYSSFLNQPKNKRPFNHLIVGIDADRQLIYDRINQRVDLMMKAGLLDEAKNIYSYQNLNALQTVGYRELFEYFSGKRDLASAIEEIKKNTRRFAKRQLTWYRKNKGIHWVPFSIEKTTLIKQVENKLIQMEIPKIIYVMGVSGTGKSTIGKLLSEQLGYPYFDGDDYHPEVNVTKMASGTALNDDDRQGWLEKLNTLALKNLDTGAIIACSALKEKYRETLRKEIAEQTVFIHLTGSFELIKQRLDARKGHFMSAALLQSQFDTLEPPSYEIEVSIANEPQAICQEILAKLKTWKLP</sequence>
<comment type="similarity">
    <text evidence="10 13">Belongs to the IPP transferase family.</text>
</comment>
<keyword evidence="5 10" id="KW-0547">Nucleotide-binding</keyword>
<evidence type="ECO:0000256" key="9">
    <source>
        <dbReference type="ARBA" id="ARBA00048090"/>
    </source>
</evidence>
<dbReference type="SUPFAM" id="SSF52540">
    <property type="entry name" value="P-loop containing nucleoside triphosphate hydrolases"/>
    <property type="match status" value="2"/>
</dbReference>
<keyword evidence="10 11" id="KW-0819">tRNA processing</keyword>
<evidence type="ECO:0000313" key="15">
    <source>
        <dbReference type="Proteomes" id="UP000191680"/>
    </source>
</evidence>
<dbReference type="EC" id="2.5.1.75" evidence="10"/>
<dbReference type="GO" id="GO:0046316">
    <property type="term" value="F:gluconokinase activity"/>
    <property type="evidence" value="ECO:0007669"/>
    <property type="project" value="UniProtKB-EC"/>
</dbReference>
<comment type="cofactor">
    <cofactor evidence="10">
        <name>Mg(2+)</name>
        <dbReference type="ChEBI" id="CHEBI:18420"/>
    </cofactor>
</comment>
<dbReference type="NCBIfam" id="TIGR00174">
    <property type="entry name" value="miaA"/>
    <property type="match status" value="1"/>
</dbReference>
<evidence type="ECO:0000256" key="4">
    <source>
        <dbReference type="ARBA" id="ARBA00022679"/>
    </source>
</evidence>
<organism evidence="14 15">
    <name type="scientific">Croceivirga radicis</name>
    <dbReference type="NCBI Taxonomy" id="1929488"/>
    <lineage>
        <taxon>Bacteria</taxon>
        <taxon>Pseudomonadati</taxon>
        <taxon>Bacteroidota</taxon>
        <taxon>Flavobacteriia</taxon>
        <taxon>Flavobacteriales</taxon>
        <taxon>Flavobacteriaceae</taxon>
        <taxon>Croceivirga</taxon>
    </lineage>
</organism>
<comment type="subunit">
    <text evidence="10">Monomer.</text>
</comment>
<gene>
    <name evidence="10" type="primary">miaA</name>
    <name evidence="14" type="ORF">BUL40_05940</name>
</gene>
<evidence type="ECO:0000256" key="5">
    <source>
        <dbReference type="ARBA" id="ARBA00022741"/>
    </source>
</evidence>
<dbReference type="PANTHER" id="PTHR43442:SF3">
    <property type="entry name" value="GLUCONOKINASE-RELATED"/>
    <property type="match status" value="1"/>
</dbReference>
<dbReference type="Gene3D" id="1.10.20.140">
    <property type="match status" value="1"/>
</dbReference>
<dbReference type="GO" id="GO:0005737">
    <property type="term" value="C:cytoplasm"/>
    <property type="evidence" value="ECO:0007669"/>
    <property type="project" value="TreeGrafter"/>
</dbReference>
<keyword evidence="15" id="KW-1185">Reference proteome</keyword>
<dbReference type="NCBIfam" id="TIGR01313">
    <property type="entry name" value="therm_gnt_kin"/>
    <property type="match status" value="1"/>
</dbReference>
<comment type="similarity">
    <text evidence="3">Belongs to the gluconokinase GntK/GntV family.</text>
</comment>
<evidence type="ECO:0000256" key="7">
    <source>
        <dbReference type="ARBA" id="ARBA00022840"/>
    </source>
</evidence>
<evidence type="ECO:0000313" key="14">
    <source>
        <dbReference type="EMBL" id="OQD43368.1"/>
    </source>
</evidence>
<dbReference type="PANTHER" id="PTHR43442">
    <property type="entry name" value="GLUCONOKINASE-RELATED"/>
    <property type="match status" value="1"/>
</dbReference>
<comment type="pathway">
    <text evidence="2">Carbohydrate acid metabolism.</text>
</comment>
<dbReference type="InterPro" id="IPR018022">
    <property type="entry name" value="IPT"/>
</dbReference>
<evidence type="ECO:0000256" key="3">
    <source>
        <dbReference type="ARBA" id="ARBA00008420"/>
    </source>
</evidence>
<evidence type="ECO:0000256" key="8">
    <source>
        <dbReference type="ARBA" id="ARBA00023064"/>
    </source>
</evidence>
<evidence type="ECO:0000256" key="2">
    <source>
        <dbReference type="ARBA" id="ARBA00004761"/>
    </source>
</evidence>
<dbReference type="GO" id="GO:0019521">
    <property type="term" value="P:D-gluconate metabolic process"/>
    <property type="evidence" value="ECO:0007669"/>
    <property type="project" value="UniProtKB-KW"/>
</dbReference>
<feature type="region of interest" description="Interaction with substrate tRNA" evidence="10">
    <location>
        <begin position="36"/>
        <end position="39"/>
    </location>
</feature>
<evidence type="ECO:0000256" key="12">
    <source>
        <dbReference type="RuleBase" id="RU003784"/>
    </source>
</evidence>
<feature type="site" description="Interaction with substrate tRNA" evidence="10">
    <location>
        <position position="124"/>
    </location>
</feature>
<evidence type="ECO:0000256" key="13">
    <source>
        <dbReference type="RuleBase" id="RU003785"/>
    </source>
</evidence>
<comment type="catalytic activity">
    <reaction evidence="9">
        <text>D-gluconate + ATP = 6-phospho-D-gluconate + ADP + H(+)</text>
        <dbReference type="Rhea" id="RHEA:19433"/>
        <dbReference type="ChEBI" id="CHEBI:15378"/>
        <dbReference type="ChEBI" id="CHEBI:18391"/>
        <dbReference type="ChEBI" id="CHEBI:30616"/>
        <dbReference type="ChEBI" id="CHEBI:58759"/>
        <dbReference type="ChEBI" id="CHEBI:456216"/>
        <dbReference type="EC" id="2.7.1.12"/>
    </reaction>
</comment>
<dbReference type="FunFam" id="3.40.50.300:FF:000522">
    <property type="entry name" value="Gluconokinase"/>
    <property type="match status" value="1"/>
</dbReference>
<dbReference type="InterPro" id="IPR031322">
    <property type="entry name" value="Shikimate/glucono_kinase"/>
</dbReference>
<dbReference type="InterPro" id="IPR027417">
    <property type="entry name" value="P-loop_NTPase"/>
</dbReference>
<evidence type="ECO:0000256" key="11">
    <source>
        <dbReference type="RuleBase" id="RU003783"/>
    </source>
</evidence>
<evidence type="ECO:0000256" key="10">
    <source>
        <dbReference type="HAMAP-Rule" id="MF_00185"/>
    </source>
</evidence>
<keyword evidence="8" id="KW-0311">Gluconate utilization</keyword>
<dbReference type="EMBL" id="MTBC01000003">
    <property type="protein sequence ID" value="OQD43368.1"/>
    <property type="molecule type" value="Genomic_DNA"/>
</dbReference>
<dbReference type="CDD" id="cd02021">
    <property type="entry name" value="GntK"/>
    <property type="match status" value="1"/>
</dbReference>
<dbReference type="GO" id="GO:0052381">
    <property type="term" value="F:tRNA dimethylallyltransferase activity"/>
    <property type="evidence" value="ECO:0007669"/>
    <property type="project" value="UniProtKB-UniRule"/>
</dbReference>
<dbReference type="GO" id="GO:0005524">
    <property type="term" value="F:ATP binding"/>
    <property type="evidence" value="ECO:0007669"/>
    <property type="project" value="UniProtKB-UniRule"/>
</dbReference>
<dbReference type="GO" id="GO:0008033">
    <property type="term" value="P:tRNA processing"/>
    <property type="evidence" value="ECO:0007669"/>
    <property type="project" value="UniProtKB-UniRule"/>
</dbReference>
<proteinExistence type="inferred from homology"/>
<keyword evidence="10" id="KW-0460">Magnesium</keyword>
<protein>
    <recommendedName>
        <fullName evidence="10">tRNA dimethylallyltransferase</fullName>
        <ecNumber evidence="10">2.5.1.75</ecNumber>
    </recommendedName>
    <alternativeName>
        <fullName evidence="10">Dimethylallyl diphosphate:tRNA dimethylallyltransferase</fullName>
        <shortName evidence="10">DMAPP:tRNA dimethylallyltransferase</shortName>
        <shortName evidence="10">DMATase</shortName>
    </alternativeName>
    <alternativeName>
        <fullName evidence="10">Isopentenyl-diphosphate:tRNA isopentenyltransferase</fullName>
        <shortName evidence="10">IPP transferase</shortName>
        <shortName evidence="10">IPPT</shortName>
        <shortName evidence="10">IPTase</shortName>
    </alternativeName>
</protein>
<comment type="catalytic activity">
    <reaction evidence="10 11">
        <text>adenosine(37) in tRNA + dimethylallyl diphosphate = N(6)-dimethylallyladenosine(37) in tRNA + diphosphate</text>
        <dbReference type="Rhea" id="RHEA:26482"/>
        <dbReference type="Rhea" id="RHEA-COMP:10162"/>
        <dbReference type="Rhea" id="RHEA-COMP:10375"/>
        <dbReference type="ChEBI" id="CHEBI:33019"/>
        <dbReference type="ChEBI" id="CHEBI:57623"/>
        <dbReference type="ChEBI" id="CHEBI:74411"/>
        <dbReference type="ChEBI" id="CHEBI:74415"/>
        <dbReference type="EC" id="2.5.1.75"/>
    </reaction>
</comment>
<dbReference type="HAMAP" id="MF_00185">
    <property type="entry name" value="IPP_trans"/>
    <property type="match status" value="1"/>
</dbReference>
<feature type="binding site" evidence="10">
    <location>
        <begin position="11"/>
        <end position="18"/>
    </location>
    <ligand>
        <name>ATP</name>
        <dbReference type="ChEBI" id="CHEBI:30616"/>
    </ligand>
</feature>
<comment type="function">
    <text evidence="1 10 12">Catalyzes the transfer of a dimethylallyl group onto the adenine at position 37 in tRNAs that read codons beginning with uridine, leading to the formation of N6-(dimethylallyl)adenosine (i(6)A).</text>
</comment>
<reference evidence="14 15" key="1">
    <citation type="submission" date="2016-12" db="EMBL/GenBank/DDBJ databases">
        <authorList>
            <person name="Song W.-J."/>
            <person name="Kurnit D.M."/>
        </authorList>
    </citation>
    <scope>NUCLEOTIDE SEQUENCE [LARGE SCALE GENOMIC DNA]</scope>
    <source>
        <strain evidence="14 15">HSG9</strain>
    </source>
</reference>
<name>A0A1V6LT91_9FLAO</name>
<dbReference type="InterPro" id="IPR006001">
    <property type="entry name" value="Therm_gnt_kin"/>
</dbReference>
<keyword evidence="6" id="KW-0418">Kinase</keyword>